<evidence type="ECO:0000313" key="4">
    <source>
        <dbReference type="Proteomes" id="UP000008988"/>
    </source>
</evidence>
<dbReference type="GO" id="GO:0009074">
    <property type="term" value="P:aromatic amino acid family catabolic process"/>
    <property type="evidence" value="ECO:0007669"/>
    <property type="project" value="TreeGrafter"/>
</dbReference>
<protein>
    <submittedName>
        <fullName evidence="3">YDR421Wp-like protein</fullName>
    </submittedName>
</protein>
<evidence type="ECO:0000259" key="2">
    <source>
        <dbReference type="PROSITE" id="PS50048"/>
    </source>
</evidence>
<dbReference type="PANTHER" id="PTHR31644:SF2">
    <property type="entry name" value="TRANSCRIPTIONAL ACTIVATOR ARO80-RELATED"/>
    <property type="match status" value="1"/>
</dbReference>
<feature type="compositionally biased region" description="Polar residues" evidence="1">
    <location>
        <begin position="89"/>
        <end position="98"/>
    </location>
</feature>
<dbReference type="AlphaFoldDB" id="B5VGV5"/>
<dbReference type="FunFam" id="4.10.240.10:FF:000012">
    <property type="entry name" value="C6 transcription factor"/>
    <property type="match status" value="1"/>
</dbReference>
<dbReference type="SMART" id="SM00066">
    <property type="entry name" value="GAL4"/>
    <property type="match status" value="1"/>
</dbReference>
<dbReference type="GO" id="GO:0045944">
    <property type="term" value="P:positive regulation of transcription by RNA polymerase II"/>
    <property type="evidence" value="ECO:0007669"/>
    <property type="project" value="TreeGrafter"/>
</dbReference>
<feature type="non-terminal residue" evidence="3">
    <location>
        <position position="166"/>
    </location>
</feature>
<dbReference type="SUPFAM" id="SSF57701">
    <property type="entry name" value="Zn2/Cys6 DNA-binding domain"/>
    <property type="match status" value="1"/>
</dbReference>
<dbReference type="PROSITE" id="PS00463">
    <property type="entry name" value="ZN2_CY6_FUNGAL_1"/>
    <property type="match status" value="1"/>
</dbReference>
<sequence>MSAKKRPSGNAAFELPKRRRTYQACISCRSRKVKCDLGPVDNPHDPPCARCKRELKKCIFSSNKGTSNDLPPNSINAISLPSLGKSKQEIQNDSTSPILSDVPLSRKGTSSEKSFKSEGMKWKLELSSMQNALEFLAQAAGTVAKEGAKEIIKEKSTTPKPLKSSL</sequence>
<feature type="region of interest" description="Disordered" evidence="1">
    <location>
        <begin position="81"/>
        <end position="119"/>
    </location>
</feature>
<comment type="caution">
    <text evidence="3">The sequence shown here is derived from an EMBL/GenBank/DDBJ whole genome shotgun (WGS) entry which is preliminary data.</text>
</comment>
<dbReference type="Pfam" id="PF00172">
    <property type="entry name" value="Zn_clus"/>
    <property type="match status" value="1"/>
</dbReference>
<dbReference type="Gene3D" id="4.10.240.10">
    <property type="entry name" value="Zn(2)-C6 fungal-type DNA-binding domain"/>
    <property type="match status" value="1"/>
</dbReference>
<name>B5VGV5_YEAS6</name>
<organism evidence="3 4">
    <name type="scientific">Saccharomyces cerevisiae (strain AWRI1631)</name>
    <name type="common">Baker's yeast</name>
    <dbReference type="NCBI Taxonomy" id="545124"/>
    <lineage>
        <taxon>Eukaryota</taxon>
        <taxon>Fungi</taxon>
        <taxon>Dikarya</taxon>
        <taxon>Ascomycota</taxon>
        <taxon>Saccharomycotina</taxon>
        <taxon>Saccharomycetes</taxon>
        <taxon>Saccharomycetales</taxon>
        <taxon>Saccharomycetaceae</taxon>
        <taxon>Saccharomyces</taxon>
    </lineage>
</organism>
<dbReference type="InterPro" id="IPR036864">
    <property type="entry name" value="Zn2-C6_fun-type_DNA-bd_sf"/>
</dbReference>
<dbReference type="EMBL" id="ABSV01000562">
    <property type="protein sequence ID" value="EDZ72840.1"/>
    <property type="molecule type" value="Genomic_DNA"/>
</dbReference>
<dbReference type="GO" id="GO:0000981">
    <property type="term" value="F:DNA-binding transcription factor activity, RNA polymerase II-specific"/>
    <property type="evidence" value="ECO:0007669"/>
    <property type="project" value="InterPro"/>
</dbReference>
<proteinExistence type="predicted"/>
<dbReference type="PROSITE" id="PS50048">
    <property type="entry name" value="ZN2_CY6_FUNGAL_2"/>
    <property type="match status" value="1"/>
</dbReference>
<dbReference type="GO" id="GO:0008270">
    <property type="term" value="F:zinc ion binding"/>
    <property type="evidence" value="ECO:0007669"/>
    <property type="project" value="InterPro"/>
</dbReference>
<dbReference type="InterPro" id="IPR001138">
    <property type="entry name" value="Zn2Cys6_DnaBD"/>
</dbReference>
<evidence type="ECO:0000256" key="1">
    <source>
        <dbReference type="SAM" id="MobiDB-lite"/>
    </source>
</evidence>
<feature type="compositionally biased region" description="Basic and acidic residues" evidence="1">
    <location>
        <begin position="109"/>
        <end position="119"/>
    </location>
</feature>
<reference evidence="3 4" key="1">
    <citation type="journal article" date="2008" name="FEMS Yeast Res.">
        <title>Comparative genome analysis of a Saccharomyces cerevisiae wine strain.</title>
        <authorList>
            <person name="Borneman A.R."/>
            <person name="Forgan A.H."/>
            <person name="Pretorius I.S."/>
            <person name="Chambers P.J."/>
        </authorList>
    </citation>
    <scope>NUCLEOTIDE SEQUENCE [LARGE SCALE GENOMIC DNA]</scope>
    <source>
        <strain evidence="3 4">AWRI1631</strain>
    </source>
</reference>
<accession>B5VGV5</accession>
<dbReference type="GO" id="GO:0005634">
    <property type="term" value="C:nucleus"/>
    <property type="evidence" value="ECO:0007669"/>
    <property type="project" value="TreeGrafter"/>
</dbReference>
<dbReference type="Proteomes" id="UP000008988">
    <property type="component" value="Unassembled WGS sequence"/>
</dbReference>
<feature type="domain" description="Zn(2)-C6 fungal-type" evidence="2">
    <location>
        <begin position="24"/>
        <end position="60"/>
    </location>
</feature>
<dbReference type="InterPro" id="IPR052780">
    <property type="entry name" value="AAA_Catabolism_Regulators"/>
</dbReference>
<dbReference type="PANTHER" id="PTHR31644">
    <property type="entry name" value="TRANSCRIPTIONAL ACTIVATOR ARO80-RELATED"/>
    <property type="match status" value="1"/>
</dbReference>
<dbReference type="CDD" id="cd00067">
    <property type="entry name" value="GAL4"/>
    <property type="match status" value="1"/>
</dbReference>
<gene>
    <name evidence="3" type="ORF">AWRI1631_46420</name>
</gene>
<evidence type="ECO:0000313" key="3">
    <source>
        <dbReference type="EMBL" id="EDZ72840.1"/>
    </source>
</evidence>